<dbReference type="PANTHER" id="PTHR45642">
    <property type="entry name" value="GDSL ESTERASE/LIPASE EXL3"/>
    <property type="match status" value="1"/>
</dbReference>
<dbReference type="InterPro" id="IPR050592">
    <property type="entry name" value="GDSL_lipolytic_enzyme"/>
</dbReference>
<protein>
    <submittedName>
        <fullName evidence="5">GDSL esterase/lipase EXL3</fullName>
    </submittedName>
</protein>
<dbReference type="OrthoDB" id="1600564at2759"/>
<dbReference type="Pfam" id="PF00657">
    <property type="entry name" value="Lipase_GDSL"/>
    <property type="match status" value="1"/>
</dbReference>
<evidence type="ECO:0000313" key="4">
    <source>
        <dbReference type="Proteomes" id="UP001652600"/>
    </source>
</evidence>
<dbReference type="CDD" id="cd01837">
    <property type="entry name" value="SGNH_plant_lipase_like"/>
    <property type="match status" value="1"/>
</dbReference>
<reference evidence="5" key="2">
    <citation type="submission" date="2025-04" db="UniProtKB">
        <authorList>
            <consortium name="RefSeq"/>
        </authorList>
    </citation>
    <scope>IDENTIFICATION</scope>
</reference>
<dbReference type="RefSeq" id="XP_008445321.1">
    <property type="nucleotide sequence ID" value="XM_008447099.2"/>
</dbReference>
<dbReference type="SUPFAM" id="SSF52266">
    <property type="entry name" value="SGNH hydrolase"/>
    <property type="match status" value="1"/>
</dbReference>
<dbReference type="InParanoid" id="A0A1S3BDA0"/>
<dbReference type="GeneID" id="103488387"/>
<dbReference type="FunFam" id="3.40.50.1110:FF:000003">
    <property type="entry name" value="GDSL esterase/lipase APG"/>
    <property type="match status" value="1"/>
</dbReference>
<dbReference type="eggNOG" id="ENOG502QW19">
    <property type="taxonomic scope" value="Eukaryota"/>
</dbReference>
<evidence type="ECO:0000256" key="1">
    <source>
        <dbReference type="ARBA" id="ARBA00008668"/>
    </source>
</evidence>
<dbReference type="GO" id="GO:0016298">
    <property type="term" value="F:lipase activity"/>
    <property type="evidence" value="ECO:0007669"/>
    <property type="project" value="InterPro"/>
</dbReference>
<dbReference type="InterPro" id="IPR008265">
    <property type="entry name" value="Lipase_GDSL_AS"/>
</dbReference>
<dbReference type="AlphaFoldDB" id="A0A1S3BDA0"/>
<gene>
    <name evidence="5" type="primary">LOC103488387</name>
    <name evidence="3" type="synonym">103488387</name>
</gene>
<dbReference type="InterPro" id="IPR036514">
    <property type="entry name" value="SGNH_hydro_sf"/>
</dbReference>
<dbReference type="Gramene" id="MELO3C011343.2.1">
    <property type="protein sequence ID" value="MELO3C011343.2.1"/>
    <property type="gene ID" value="MELO3C011343.2"/>
</dbReference>
<dbReference type="GO" id="GO:0005576">
    <property type="term" value="C:extracellular region"/>
    <property type="evidence" value="ECO:0007669"/>
    <property type="project" value="TreeGrafter"/>
</dbReference>
<name>A0A1S3BDA0_CUCME</name>
<dbReference type="KEGG" id="cmo:103488387"/>
<organism evidence="4 5">
    <name type="scientific">Cucumis melo</name>
    <name type="common">Muskmelon</name>
    <dbReference type="NCBI Taxonomy" id="3656"/>
    <lineage>
        <taxon>Eukaryota</taxon>
        <taxon>Viridiplantae</taxon>
        <taxon>Streptophyta</taxon>
        <taxon>Embryophyta</taxon>
        <taxon>Tracheophyta</taxon>
        <taxon>Spermatophyta</taxon>
        <taxon>Magnoliopsida</taxon>
        <taxon>eudicotyledons</taxon>
        <taxon>Gunneridae</taxon>
        <taxon>Pentapetalae</taxon>
        <taxon>rosids</taxon>
        <taxon>fabids</taxon>
        <taxon>Cucurbitales</taxon>
        <taxon>Cucurbitaceae</taxon>
        <taxon>Benincaseae</taxon>
        <taxon>Cucumis</taxon>
    </lineage>
</organism>
<dbReference type="PANTHER" id="PTHR45642:SF135">
    <property type="entry name" value="GDSL ESTERASE_LIPASE EXL2"/>
    <property type="match status" value="1"/>
</dbReference>
<comment type="similarity">
    <text evidence="1">Belongs to the 'GDSL' lipolytic enzyme family.</text>
</comment>
<dbReference type="InterPro" id="IPR001087">
    <property type="entry name" value="GDSL"/>
</dbReference>
<dbReference type="PROSITE" id="PS01098">
    <property type="entry name" value="LIPASE_GDSL_SER"/>
    <property type="match status" value="1"/>
</dbReference>
<proteinExistence type="inferred from homology"/>
<sequence length="374" mass="41154">MSLLHLTKPPPPSSSSVLKLKVFQCLLLPLLLQRPVRAATKNIIIPPGYSVPAVFVFGDSIVDTGNNNNLITQAKCNYPPYGRDFADGRPTGRFSNGRVPSDLVVDVLGIKPLLPPYADPNLQLEDLLTGVNFASGGAGFDPLTSKLAPAISLDAQLAMFREYRKKIEGLVGEEKAKFIIDNSLFLVVAGSNDIGNTFYLARFRQGQYNIDTYTDFMNQHASAYVKDLYAAGARRIGFFATPPLGCLPSQRTLAGGIQRACVNEYNDAAKLFNGKLQTTLSYLQSTLPDSRVVYVDIYNPLLDVIQNYAKYGFEVADRGCCGTGTIEVTLLCNKLVKTCPDTTKYVFWDSFHPSETTYNLLVSPIIQRYISSFL</sequence>
<dbReference type="SMR" id="A0A1S3BDA0"/>
<dbReference type="Gene3D" id="3.40.50.1110">
    <property type="entry name" value="SGNH hydrolase"/>
    <property type="match status" value="1"/>
</dbReference>
<dbReference type="InterPro" id="IPR035669">
    <property type="entry name" value="SGNH_plant_lipase-like"/>
</dbReference>
<evidence type="ECO:0000256" key="2">
    <source>
        <dbReference type="SAM" id="SignalP"/>
    </source>
</evidence>
<keyword evidence="2" id="KW-0732">Signal</keyword>
<dbReference type="GO" id="GO:0006629">
    <property type="term" value="P:lipid metabolic process"/>
    <property type="evidence" value="ECO:0007669"/>
    <property type="project" value="InterPro"/>
</dbReference>
<evidence type="ECO:0000313" key="5">
    <source>
        <dbReference type="RefSeq" id="XP_008445321.1"/>
    </source>
</evidence>
<keyword evidence="4" id="KW-1185">Reference proteome</keyword>
<dbReference type="Proteomes" id="UP001652600">
    <property type="component" value="Chromosome 3"/>
</dbReference>
<feature type="chain" id="PRO_5044565190" evidence="2">
    <location>
        <begin position="39"/>
        <end position="374"/>
    </location>
</feature>
<reference evidence="3" key="1">
    <citation type="submission" date="2023-03" db="UniProtKB">
        <authorList>
            <consortium name="EnsemblPlants"/>
        </authorList>
    </citation>
    <scope>IDENTIFICATION</scope>
</reference>
<accession>A0A1S3BDA0</accession>
<dbReference type="EnsemblPlants" id="MELO3C011343.2.1">
    <property type="protein sequence ID" value="MELO3C011343.2.1"/>
    <property type="gene ID" value="MELO3C011343.2"/>
</dbReference>
<evidence type="ECO:0000313" key="3">
    <source>
        <dbReference type="EnsemblPlants" id="MELO3C011343.2.1"/>
    </source>
</evidence>
<feature type="signal peptide" evidence="2">
    <location>
        <begin position="1"/>
        <end position="38"/>
    </location>
</feature>